<dbReference type="Proteomes" id="UP000823769">
    <property type="component" value="Unassembled WGS sequence"/>
</dbReference>
<protein>
    <submittedName>
        <fullName evidence="1">DUF721 domain-containing protein</fullName>
    </submittedName>
</protein>
<dbReference type="InterPro" id="IPR007922">
    <property type="entry name" value="DciA-like"/>
</dbReference>
<dbReference type="AlphaFoldDB" id="A0A9D9IW91"/>
<reference evidence="1" key="2">
    <citation type="journal article" date="2021" name="PeerJ">
        <title>Extensive microbial diversity within the chicken gut microbiome revealed by metagenomics and culture.</title>
        <authorList>
            <person name="Gilroy R."/>
            <person name="Ravi A."/>
            <person name="Getino M."/>
            <person name="Pursley I."/>
            <person name="Horton D.L."/>
            <person name="Alikhan N.F."/>
            <person name="Baker D."/>
            <person name="Gharbi K."/>
            <person name="Hall N."/>
            <person name="Watson M."/>
            <person name="Adriaenssens E.M."/>
            <person name="Foster-Nyarko E."/>
            <person name="Jarju S."/>
            <person name="Secka A."/>
            <person name="Antonio M."/>
            <person name="Oren A."/>
            <person name="Chaudhuri R.R."/>
            <person name="La Ragione R."/>
            <person name="Hildebrand F."/>
            <person name="Pallen M.J."/>
        </authorList>
    </citation>
    <scope>NUCLEOTIDE SEQUENCE</scope>
    <source>
        <strain evidence="1">B3-1481</strain>
    </source>
</reference>
<gene>
    <name evidence="1" type="ORF">IAB76_04025</name>
</gene>
<comment type="caution">
    <text evidence="1">The sequence shown here is derived from an EMBL/GenBank/DDBJ whole genome shotgun (WGS) entry which is preliminary data.</text>
</comment>
<proteinExistence type="predicted"/>
<evidence type="ECO:0000313" key="1">
    <source>
        <dbReference type="EMBL" id="MBO8480262.1"/>
    </source>
</evidence>
<dbReference type="Pfam" id="PF05258">
    <property type="entry name" value="DciA"/>
    <property type="match status" value="1"/>
</dbReference>
<reference evidence="1" key="1">
    <citation type="submission" date="2020-10" db="EMBL/GenBank/DDBJ databases">
        <authorList>
            <person name="Gilroy R."/>
        </authorList>
    </citation>
    <scope>NUCLEOTIDE SEQUENCE</scope>
    <source>
        <strain evidence="1">B3-1481</strain>
    </source>
</reference>
<name>A0A9D9IW91_9BACT</name>
<dbReference type="EMBL" id="JADILW010000061">
    <property type="protein sequence ID" value="MBO8480262.1"/>
    <property type="molecule type" value="Genomic_DNA"/>
</dbReference>
<organism evidence="1 2">
    <name type="scientific">Candidatus Cryptobacteroides avistercoris</name>
    <dbReference type="NCBI Taxonomy" id="2840758"/>
    <lineage>
        <taxon>Bacteria</taxon>
        <taxon>Pseudomonadati</taxon>
        <taxon>Bacteroidota</taxon>
        <taxon>Bacteroidia</taxon>
        <taxon>Bacteroidales</taxon>
        <taxon>Candidatus Cryptobacteroides</taxon>
    </lineage>
</organism>
<accession>A0A9D9IW91</accession>
<evidence type="ECO:0000313" key="2">
    <source>
        <dbReference type="Proteomes" id="UP000823769"/>
    </source>
</evidence>
<sequence length="107" mass="12350">MNKIQFRRYTSLASALQLMLRQNGLAPEFNRRRIYSAWDEASGAGAYTIRRYFKDGKLYVTVNSSVLRSQLHFQKAALLESMNRLLGEDELFSGTPGKKYIKELIIK</sequence>